<evidence type="ECO:0000313" key="5">
    <source>
        <dbReference type="Proteomes" id="UP000481153"/>
    </source>
</evidence>
<dbReference type="PANTHER" id="PTHR22999">
    <property type="entry name" value="PX SERINE/THREONINE KINASE PXK"/>
    <property type="match status" value="1"/>
</dbReference>
<protein>
    <recommendedName>
        <fullName evidence="3">PX domain-containing protein</fullName>
    </recommendedName>
</protein>
<feature type="domain" description="PX" evidence="3">
    <location>
        <begin position="22"/>
        <end position="132"/>
    </location>
</feature>
<evidence type="ECO:0000256" key="1">
    <source>
        <dbReference type="ARBA" id="ARBA00004496"/>
    </source>
</evidence>
<evidence type="ECO:0000259" key="3">
    <source>
        <dbReference type="PROSITE" id="PS50195"/>
    </source>
</evidence>
<comment type="subcellular location">
    <subcellularLocation>
        <location evidence="1">Cytoplasm</location>
    </subcellularLocation>
</comment>
<dbReference type="EMBL" id="VJMJ01000084">
    <property type="protein sequence ID" value="KAF0737463.1"/>
    <property type="molecule type" value="Genomic_DNA"/>
</dbReference>
<keyword evidence="5" id="KW-1185">Reference proteome</keyword>
<sequence>MKKRSESRIPTFLKPSVWSSRYGGDFYTLSITGYIIQHNTFAEYSIEVKSGQDTWVVNRRFREFVDLWNQLYSLGPRLPPLPPKTFLCFRDLSPDYLAERRHALENCLWDLLQLTSAGEIDSIKDFLELIRD</sequence>
<proteinExistence type="predicted"/>
<dbReference type="AlphaFoldDB" id="A0A6G0XBS0"/>
<dbReference type="InterPro" id="IPR001683">
    <property type="entry name" value="PX_dom"/>
</dbReference>
<evidence type="ECO:0000313" key="4">
    <source>
        <dbReference type="EMBL" id="KAF0737463.1"/>
    </source>
</evidence>
<dbReference type="Proteomes" id="UP000481153">
    <property type="component" value="Unassembled WGS sequence"/>
</dbReference>
<gene>
    <name evidence="4" type="ORF">Ae201684_006624</name>
</gene>
<evidence type="ECO:0000256" key="2">
    <source>
        <dbReference type="ARBA" id="ARBA00022490"/>
    </source>
</evidence>
<dbReference type="Pfam" id="PF00787">
    <property type="entry name" value="PX"/>
    <property type="match status" value="1"/>
</dbReference>
<dbReference type="VEuPathDB" id="FungiDB:AeMF1_006177"/>
<dbReference type="SMART" id="SM00312">
    <property type="entry name" value="PX"/>
    <property type="match status" value="1"/>
</dbReference>
<accession>A0A6G0XBS0</accession>
<dbReference type="InterPro" id="IPR051837">
    <property type="entry name" value="SortingNexin/PXDomain-PKLike"/>
</dbReference>
<keyword evidence="2" id="KW-0963">Cytoplasm</keyword>
<dbReference type="Gene3D" id="3.30.1520.10">
    <property type="entry name" value="Phox-like domain"/>
    <property type="match status" value="1"/>
</dbReference>
<reference evidence="4 5" key="1">
    <citation type="submission" date="2019-07" db="EMBL/GenBank/DDBJ databases">
        <title>Genomics analysis of Aphanomyces spp. identifies a new class of oomycete effector associated with host adaptation.</title>
        <authorList>
            <person name="Gaulin E."/>
        </authorList>
    </citation>
    <scope>NUCLEOTIDE SEQUENCE [LARGE SCALE GENOMIC DNA]</scope>
    <source>
        <strain evidence="4 5">ATCC 201684</strain>
    </source>
</reference>
<dbReference type="PANTHER" id="PTHR22999:SF23">
    <property type="entry name" value="SORTING NEXIN-16"/>
    <property type="match status" value="1"/>
</dbReference>
<dbReference type="InterPro" id="IPR036871">
    <property type="entry name" value="PX_dom_sf"/>
</dbReference>
<name>A0A6G0XBS0_9STRA</name>
<comment type="caution">
    <text evidence="4">The sequence shown here is derived from an EMBL/GenBank/DDBJ whole genome shotgun (WGS) entry which is preliminary data.</text>
</comment>
<dbReference type="PROSITE" id="PS50195">
    <property type="entry name" value="PX"/>
    <property type="match status" value="1"/>
</dbReference>
<dbReference type="CDD" id="cd06093">
    <property type="entry name" value="PX_domain"/>
    <property type="match status" value="1"/>
</dbReference>
<dbReference type="SUPFAM" id="SSF64268">
    <property type="entry name" value="PX domain"/>
    <property type="match status" value="1"/>
</dbReference>
<dbReference type="GO" id="GO:0005737">
    <property type="term" value="C:cytoplasm"/>
    <property type="evidence" value="ECO:0007669"/>
    <property type="project" value="UniProtKB-SubCell"/>
</dbReference>
<dbReference type="GO" id="GO:0035091">
    <property type="term" value="F:phosphatidylinositol binding"/>
    <property type="evidence" value="ECO:0007669"/>
    <property type="project" value="InterPro"/>
</dbReference>
<organism evidence="4 5">
    <name type="scientific">Aphanomyces euteiches</name>
    <dbReference type="NCBI Taxonomy" id="100861"/>
    <lineage>
        <taxon>Eukaryota</taxon>
        <taxon>Sar</taxon>
        <taxon>Stramenopiles</taxon>
        <taxon>Oomycota</taxon>
        <taxon>Saprolegniomycetes</taxon>
        <taxon>Saprolegniales</taxon>
        <taxon>Verrucalvaceae</taxon>
        <taxon>Aphanomyces</taxon>
    </lineage>
</organism>